<dbReference type="GO" id="GO:0046872">
    <property type="term" value="F:metal ion binding"/>
    <property type="evidence" value="ECO:0007669"/>
    <property type="project" value="UniProtKB-KW"/>
</dbReference>
<evidence type="ECO:0000313" key="8">
    <source>
        <dbReference type="RefSeq" id="XP_052124331.1"/>
    </source>
</evidence>
<reference evidence="8" key="1">
    <citation type="submission" date="2025-08" db="UniProtKB">
        <authorList>
            <consortium name="RefSeq"/>
        </authorList>
    </citation>
    <scope>IDENTIFICATION</scope>
    <source>
        <tissue evidence="8">Whole organism</tissue>
    </source>
</reference>
<keyword evidence="4" id="KW-0472">Membrane</keyword>
<gene>
    <name evidence="8" type="primary">LOC113214353</name>
</gene>
<comment type="cofactor">
    <cofactor evidence="1">
        <name>a divalent metal cation</name>
        <dbReference type="ChEBI" id="CHEBI:60240"/>
    </cofactor>
</comment>
<dbReference type="PANTHER" id="PTHR23080:SF141">
    <property type="entry name" value="TRANSPOSASE HELIX-TURN-HELIX DOMAIN-CONTAINING PROTEIN"/>
    <property type="match status" value="1"/>
</dbReference>
<keyword evidence="7" id="KW-1185">Reference proteome</keyword>
<evidence type="ECO:0000259" key="5">
    <source>
        <dbReference type="Pfam" id="PF13359"/>
    </source>
</evidence>
<evidence type="ECO:0000256" key="4">
    <source>
        <dbReference type="SAM" id="Phobius"/>
    </source>
</evidence>
<evidence type="ECO:0000313" key="7">
    <source>
        <dbReference type="Proteomes" id="UP000504606"/>
    </source>
</evidence>
<dbReference type="Gene3D" id="3.90.70.10">
    <property type="entry name" value="Cysteine proteinases"/>
    <property type="match status" value="1"/>
</dbReference>
<evidence type="ECO:0000259" key="6">
    <source>
        <dbReference type="Pfam" id="PF13613"/>
    </source>
</evidence>
<dbReference type="SUPFAM" id="SSF54001">
    <property type="entry name" value="Cysteine proteinases"/>
    <property type="match status" value="1"/>
</dbReference>
<dbReference type="Pfam" id="PF13613">
    <property type="entry name" value="HTH_Tnp_4"/>
    <property type="match status" value="1"/>
</dbReference>
<dbReference type="AlphaFoldDB" id="A0A9C6TXU9"/>
<feature type="domain" description="Transposase Helix-turn-helix" evidence="6">
    <location>
        <begin position="432"/>
        <end position="480"/>
    </location>
</feature>
<feature type="compositionally biased region" description="Polar residues" evidence="3">
    <location>
        <begin position="336"/>
        <end position="361"/>
    </location>
</feature>
<feature type="transmembrane region" description="Helical" evidence="4">
    <location>
        <begin position="455"/>
        <end position="474"/>
    </location>
</feature>
<evidence type="ECO:0000256" key="3">
    <source>
        <dbReference type="SAM" id="MobiDB-lite"/>
    </source>
</evidence>
<accession>A0A9C6TXU9</accession>
<organism evidence="7 8">
    <name type="scientific">Frankliniella occidentalis</name>
    <name type="common">Western flower thrips</name>
    <name type="synonym">Euthrips occidentalis</name>
    <dbReference type="NCBI Taxonomy" id="133901"/>
    <lineage>
        <taxon>Eukaryota</taxon>
        <taxon>Metazoa</taxon>
        <taxon>Ecdysozoa</taxon>
        <taxon>Arthropoda</taxon>
        <taxon>Hexapoda</taxon>
        <taxon>Insecta</taxon>
        <taxon>Pterygota</taxon>
        <taxon>Neoptera</taxon>
        <taxon>Paraneoptera</taxon>
        <taxon>Thysanoptera</taxon>
        <taxon>Terebrantia</taxon>
        <taxon>Thripoidea</taxon>
        <taxon>Thripidae</taxon>
        <taxon>Frankliniella</taxon>
    </lineage>
</organism>
<sequence length="687" mass="77115">MGTQPIKFTDFGLPPIGGCPLNACLQVLFHSPSFISYMVSSDHKLKCIASDNCVLCLVLKIWEHVNRNMYCGNLNSELCKLLGCTAESDVFYVMSSIVSEMHYAFQRIEPSYELSPIFDSFGGIIEIQNLCQCHGIQEPTEELSIGAKVFINANENLQQAIDELYSSKNVLCETCGSEKQILKKVLQLPDIFLISPIRPELEHYVVPSTVNLGPGKKYEVIGSIINGTTANVKTYSGTFVQLQDKRKRGVSWHKVQNVDAQNSCQVLVYQSVCEGPLKFREVRTPKKMKCSTPIGSARSTTTAWNVTPIVQPAPPVTSGRRLQPKRLDYGVPLAPHQSSSASEKMSPAKSNCGASPRTPSQRSRKIKYVRLRSVVSYEFCCKDPKKFKHFTGLSIYNFKVLYNLLGGDQEIRRLKVKGYAGRTPKRFSVEGKLSSKDKLLMFLWRLRRGMPLRDLAYIFGVGLTTCCQVVYAMLRYLCLTFQGLEKDMFISAQDQKKKPKPFKPFPNLRAIIDGFEIFIQTPSNFQQQGNTYSDYKAHNTIRFLVGISCHGGILFVSPGYEGSMSEKQALKESGFMDFLEPGDVIMSDRGFAINNDLLRIGVDVLKPPSLDGRPKFTPEEEILTRAIASARIYVEHAVRLIKVNRLLQGIIPLKLLPTISDYVYVAGYLANFGYKTFQGSKNRNKKC</sequence>
<dbReference type="GeneID" id="113214353"/>
<dbReference type="InterPro" id="IPR027805">
    <property type="entry name" value="Transposase_HTH_dom"/>
</dbReference>
<protein>
    <submittedName>
        <fullName evidence="8">Uncharacterized protein LOC113214353 isoform X4</fullName>
    </submittedName>
</protein>
<feature type="region of interest" description="Disordered" evidence="3">
    <location>
        <begin position="333"/>
        <end position="363"/>
    </location>
</feature>
<keyword evidence="4" id="KW-1133">Transmembrane helix</keyword>
<dbReference type="RefSeq" id="XP_052124331.1">
    <property type="nucleotide sequence ID" value="XM_052268371.1"/>
</dbReference>
<dbReference type="InterPro" id="IPR038765">
    <property type="entry name" value="Papain-like_cys_pep_sf"/>
</dbReference>
<name>A0A9C6TXU9_FRAOC</name>
<dbReference type="PANTHER" id="PTHR23080">
    <property type="entry name" value="THAP DOMAIN PROTEIN"/>
    <property type="match status" value="1"/>
</dbReference>
<dbReference type="InterPro" id="IPR027806">
    <property type="entry name" value="HARBI1_dom"/>
</dbReference>
<dbReference type="Proteomes" id="UP000504606">
    <property type="component" value="Unplaced"/>
</dbReference>
<proteinExistence type="predicted"/>
<evidence type="ECO:0000256" key="2">
    <source>
        <dbReference type="ARBA" id="ARBA00022723"/>
    </source>
</evidence>
<feature type="domain" description="DDE Tnp4" evidence="5">
    <location>
        <begin position="512"/>
        <end position="671"/>
    </location>
</feature>
<evidence type="ECO:0000256" key="1">
    <source>
        <dbReference type="ARBA" id="ARBA00001968"/>
    </source>
</evidence>
<keyword evidence="4" id="KW-0812">Transmembrane</keyword>
<dbReference type="Pfam" id="PF13359">
    <property type="entry name" value="DDE_Tnp_4"/>
    <property type="match status" value="1"/>
</dbReference>
<keyword evidence="2" id="KW-0479">Metal-binding</keyword>